<dbReference type="GO" id="GO:0004386">
    <property type="term" value="F:helicase activity"/>
    <property type="evidence" value="ECO:0007669"/>
    <property type="project" value="UniProtKB-KW"/>
</dbReference>
<evidence type="ECO:0000313" key="4">
    <source>
        <dbReference type="EMBL" id="CCP23821.1"/>
    </source>
</evidence>
<dbReference type="Pfam" id="PF13087">
    <property type="entry name" value="AAA_12"/>
    <property type="match status" value="1"/>
</dbReference>
<dbReference type="PANTHER" id="PTHR10887:SF495">
    <property type="entry name" value="HELICASE SENATAXIN ISOFORM X1-RELATED"/>
    <property type="match status" value="1"/>
</dbReference>
<proteinExistence type="predicted"/>
<dbReference type="SUPFAM" id="SSF52540">
    <property type="entry name" value="P-loop containing nucleoside triphosphate hydrolases"/>
    <property type="match status" value="1"/>
</dbReference>
<dbReference type="InterPro" id="IPR041677">
    <property type="entry name" value="DNA2/NAM7_AAA_11"/>
</dbReference>
<accession>L0RW16</accession>
<dbReference type="PANTHER" id="PTHR10887">
    <property type="entry name" value="DNA2/NAM7 HELICASE FAMILY"/>
    <property type="match status" value="1"/>
</dbReference>
<dbReference type="InterPro" id="IPR047187">
    <property type="entry name" value="SF1_C_Upf1"/>
</dbReference>
<dbReference type="Gene3D" id="1.10.287.1490">
    <property type="match status" value="1"/>
</dbReference>
<dbReference type="Gene3D" id="3.40.50.300">
    <property type="entry name" value="P-loop containing nucleotide triphosphate hydrolases"/>
    <property type="match status" value="3"/>
</dbReference>
<dbReference type="eggNOG" id="COG1112">
    <property type="taxonomic scope" value="Bacteria"/>
</dbReference>
<dbReference type="KEGG" id="mcy:MCYN_0089"/>
<evidence type="ECO:0000313" key="5">
    <source>
        <dbReference type="Proteomes" id="UP000010466"/>
    </source>
</evidence>
<dbReference type="InterPro" id="IPR045055">
    <property type="entry name" value="DNA2/NAM7-like"/>
</dbReference>
<keyword evidence="5" id="KW-1185">Reference proteome</keyword>
<keyword evidence="4" id="KW-0378">Hydrolase</keyword>
<dbReference type="CDD" id="cd18808">
    <property type="entry name" value="SF1_C_Upf1"/>
    <property type="match status" value="1"/>
</dbReference>
<evidence type="ECO:0000259" key="2">
    <source>
        <dbReference type="Pfam" id="PF13086"/>
    </source>
</evidence>
<evidence type="ECO:0000259" key="3">
    <source>
        <dbReference type="Pfam" id="PF13087"/>
    </source>
</evidence>
<dbReference type="Proteomes" id="UP000010466">
    <property type="component" value="Chromosome"/>
</dbReference>
<dbReference type="AlphaFoldDB" id="L0RW16"/>
<dbReference type="EMBL" id="HF559394">
    <property type="protein sequence ID" value="CCP23821.1"/>
    <property type="molecule type" value="Genomic_DNA"/>
</dbReference>
<dbReference type="Pfam" id="PF13086">
    <property type="entry name" value="AAA_11"/>
    <property type="match status" value="1"/>
</dbReference>
<feature type="domain" description="DNA2/NAM7 helicase helicase" evidence="2">
    <location>
        <begin position="604"/>
        <end position="939"/>
    </location>
</feature>
<reference evidence="5" key="1">
    <citation type="journal article" date="2013" name="Genome Announc.">
        <title>Complete genome sequence of Mycoplasma cynos strain C142.</title>
        <authorList>
            <person name="Walker C.A."/>
            <person name="Mannering S.A."/>
            <person name="Shields S."/>
            <person name="Blake D.P."/>
            <person name="Brownlie J."/>
        </authorList>
    </citation>
    <scope>NUCLEOTIDE SEQUENCE [LARGE SCALE GENOMIC DNA]</scope>
    <source>
        <strain evidence="5">C142</strain>
    </source>
</reference>
<feature type="coiled-coil region" evidence="1">
    <location>
        <begin position="370"/>
        <end position="484"/>
    </location>
</feature>
<dbReference type="STRING" id="1246955.MCYN_0089"/>
<organism evidence="4 5">
    <name type="scientific">Mycoplasmopsis cynos (strain C142)</name>
    <name type="common">Mycoplasma cynos</name>
    <dbReference type="NCBI Taxonomy" id="1246955"/>
    <lineage>
        <taxon>Bacteria</taxon>
        <taxon>Bacillati</taxon>
        <taxon>Mycoplasmatota</taxon>
        <taxon>Mycoplasmoidales</taxon>
        <taxon>Metamycoplasmataceae</taxon>
        <taxon>Mycoplasmopsis</taxon>
    </lineage>
</organism>
<sequence length="1273" mass="149000">MMRLILNILNKCDISCAELINGNAKLRKQDSQLTFSKREFLNKKITISNQLQKELDNKKINKREKLDYKKLFNYLNENNELNFYTCGLSRVYLKNDNDVYNELIRILKDEKLTHKEYDNFLVVAQSKNLENIKINSIEIDGNAINLFFKLTIRREMNNNQNIGYGHANNNIENIIINFELQRINISNYNLPISQINNKLNEIDYIQFICNADDGCSSENCNNSISLLKQTIKQVLQNTESIFKKNEDPLKLNDIENNFRKFLEFYDASKTGDYAFFLNLSNKNIVLEKKQSEKENIINFDKSYLYLLHKENFDVSGRKKDWNLSDIYSKGSLFDALKITFKFFEEKNYETNERVNRQKNNKKSYSFTKNIEQIDENLINLDKEINDINISIVNLNNDIKTYNGKIRDIQNSINLLRNLIDEKKVILSGRESNKENNKILEKEIQKVKDQINDKEANISEYEKEISKFEINKGQLNKEISSKKREIDRQKSFKKDYHDLETKIKNDKYIVKRVKSIKIEPKTKDDISIEIEGYFENNNWKRYQLSTVNIGEKTIISRSYNSIKNLFKGYIKEPSFLPSLIEPLTVKINEDSKLIEDIDSFISKYNLNEKQALAFKKAIFSDALFLLQGPPGTGKTQVISALIDYYQSKHQNIMLTSSTHEAIDNVFDRFAKLRPVNPNIFAIKISSGNRATDDNPYSKENLSSRYIDALVSEENLLQRINKTSNKLLEFCMDINKNINEQNKKLWKISIRKILDGKNIEHIKEYISDFCSDPEGDISLDDEHSKKIISILNKYDYLKFGKELKKQGINSLEKIENYIKNESDKKKENLWNYEVINKIKNELNIALDENNSDDLNENSFWDVKLVDVLFDNELVNLFGLTTTASSEIEHNGKFIDLTNDYKIDLTIMDETSKSNLFEIINRCLHSGKSILCGDSYQLPPTVNFSEELYNWVIEEKLGLDNISKKEENEMIADINESLAYPYFNEKIKTLTNMPNGASMAYEFLVMQHRFPAEICHFINVLYKPKNQELKTFNNDTYFQEYSKIKTKLHFIDTNTLPTEYIKDIKKIDNKFNLVSNFDHNILIEDGFVPSSFIKKFNQSSLDTRMNQYNAIVIVKIIQKLLNDLEYDEINIENQKSKIGVIALTRNQAIVIKGIIQSKYPDLYHKYITKRSIVIDTIDNFQGRECEFIIVDLVRSENKGTEEMPNKRNTDFLNDEARLNVAFSRTKNILIVVGDFSYYEKNGKNLTVLKKYIEHYSKEKSSFETPEEFIGAKYNEW</sequence>
<keyword evidence="4" id="KW-0067">ATP-binding</keyword>
<dbReference type="PATRIC" id="fig|1246955.3.peg.78"/>
<keyword evidence="4" id="KW-0347">Helicase</keyword>
<protein>
    <submittedName>
        <fullName evidence="4">DNA2-like helicase</fullName>
    </submittedName>
</protein>
<dbReference type="OrthoDB" id="9757917at2"/>
<name>L0RW16_MYCC1</name>
<dbReference type="InterPro" id="IPR027417">
    <property type="entry name" value="P-loop_NTPase"/>
</dbReference>
<dbReference type="eggNOG" id="COG1196">
    <property type="taxonomic scope" value="Bacteria"/>
</dbReference>
<evidence type="ECO:0000256" key="1">
    <source>
        <dbReference type="SAM" id="Coils"/>
    </source>
</evidence>
<dbReference type="InterPro" id="IPR041679">
    <property type="entry name" value="DNA2/NAM7-like_C"/>
</dbReference>
<keyword evidence="4" id="KW-0547">Nucleotide-binding</keyword>
<keyword evidence="1" id="KW-0175">Coiled coil</keyword>
<dbReference type="HOGENOM" id="CLU_263061_0_0_14"/>
<gene>
    <name evidence="4" type="primary">MCYN0089</name>
    <name evidence="4" type="ordered locus">MCYN_0089</name>
</gene>
<feature type="domain" description="DNA2/NAM7 helicase-like C-terminal" evidence="3">
    <location>
        <begin position="996"/>
        <end position="1231"/>
    </location>
</feature>